<dbReference type="InterPro" id="IPR036866">
    <property type="entry name" value="RibonucZ/Hydroxyglut_hydro"/>
</dbReference>
<dbReference type="Pfam" id="PF00753">
    <property type="entry name" value="Lactamase_B"/>
    <property type="match status" value="1"/>
</dbReference>
<keyword evidence="3" id="KW-1185">Reference proteome</keyword>
<dbReference type="EMBL" id="CP001720">
    <property type="protein sequence ID" value="ACV61087.1"/>
    <property type="molecule type" value="Genomic_DNA"/>
</dbReference>
<dbReference type="STRING" id="485916.Dtox_0124"/>
<dbReference type="HOGENOM" id="CLU_030571_5_1_9"/>
<dbReference type="eggNOG" id="COG0491">
    <property type="taxonomic scope" value="Bacteria"/>
</dbReference>
<proteinExistence type="predicted"/>
<name>C8W2T1_DESAS</name>
<organism evidence="2 3">
    <name type="scientific">Desulfofarcimen acetoxidans (strain ATCC 49208 / DSM 771 / KCTC 5769 / VKM B-1644 / 5575)</name>
    <name type="common">Desulfotomaculum acetoxidans</name>
    <dbReference type="NCBI Taxonomy" id="485916"/>
    <lineage>
        <taxon>Bacteria</taxon>
        <taxon>Bacillati</taxon>
        <taxon>Bacillota</taxon>
        <taxon>Clostridia</taxon>
        <taxon>Eubacteriales</taxon>
        <taxon>Peptococcaceae</taxon>
        <taxon>Desulfofarcimen</taxon>
    </lineage>
</organism>
<dbReference type="InterPro" id="IPR001279">
    <property type="entry name" value="Metallo-B-lactamas"/>
</dbReference>
<dbReference type="SMART" id="SM00849">
    <property type="entry name" value="Lactamase_B"/>
    <property type="match status" value="1"/>
</dbReference>
<evidence type="ECO:0000313" key="2">
    <source>
        <dbReference type="EMBL" id="ACV61087.1"/>
    </source>
</evidence>
<dbReference type="KEGG" id="dae:Dtox_0124"/>
<gene>
    <name evidence="2" type="ordered locus">Dtox_0124</name>
</gene>
<sequence>MQVSEHVHALKIPFQVKLPSGVALDRFVYAYLIYGKEICLIDSGVTGAEELIFDYIKKTGRRPEEISLLVQTHAHPDHIGATRAIKNATGCKVAIHRAEVPWLEDVELQVKERPVPGFHNLVGGSAKVDLILEYGSVLKLDEVLHLEVIYSPGHSKGSVSLLLPKDKVLFSGDVVPLAGDMPIYDDVMALVSSVKRLKNEKFELLLAAWDEPRDSKQARGLMDEALHYLKRIDDAVVKVSGGEQAKVDEEFLKQVLAELGLPAAAANPLIARSFASHLKILERYYLPIQWF</sequence>
<dbReference type="AlphaFoldDB" id="C8W2T1"/>
<dbReference type="InterPro" id="IPR050855">
    <property type="entry name" value="NDM-1-like"/>
</dbReference>
<dbReference type="Proteomes" id="UP000002217">
    <property type="component" value="Chromosome"/>
</dbReference>
<evidence type="ECO:0000313" key="3">
    <source>
        <dbReference type="Proteomes" id="UP000002217"/>
    </source>
</evidence>
<evidence type="ECO:0000259" key="1">
    <source>
        <dbReference type="SMART" id="SM00849"/>
    </source>
</evidence>
<dbReference type="PANTHER" id="PTHR42951:SF17">
    <property type="entry name" value="METALLO-BETA-LACTAMASE DOMAIN-CONTAINING PROTEIN"/>
    <property type="match status" value="1"/>
</dbReference>
<dbReference type="RefSeq" id="WP_012813539.1">
    <property type="nucleotide sequence ID" value="NC_013216.1"/>
</dbReference>
<accession>C8W2T1</accession>
<protein>
    <submittedName>
        <fullName evidence="2">Beta-lactamase domain protein</fullName>
    </submittedName>
</protein>
<reference evidence="2 3" key="1">
    <citation type="journal article" date="2009" name="Stand. Genomic Sci.">
        <title>Complete genome sequence of Desulfotomaculum acetoxidans type strain (5575).</title>
        <authorList>
            <person name="Spring S."/>
            <person name="Lapidus A."/>
            <person name="Schroder M."/>
            <person name="Gleim D."/>
            <person name="Sims D."/>
            <person name="Meincke L."/>
            <person name="Glavina Del Rio T."/>
            <person name="Tice H."/>
            <person name="Copeland A."/>
            <person name="Cheng J.F."/>
            <person name="Lucas S."/>
            <person name="Chen F."/>
            <person name="Nolan M."/>
            <person name="Bruce D."/>
            <person name="Goodwin L."/>
            <person name="Pitluck S."/>
            <person name="Ivanova N."/>
            <person name="Mavromatis K."/>
            <person name="Mikhailova N."/>
            <person name="Pati A."/>
            <person name="Chen A."/>
            <person name="Palaniappan K."/>
            <person name="Land M."/>
            <person name="Hauser L."/>
            <person name="Chang Y.J."/>
            <person name="Jeffries C.D."/>
            <person name="Chain P."/>
            <person name="Saunders E."/>
            <person name="Brettin T."/>
            <person name="Detter J.C."/>
            <person name="Goker M."/>
            <person name="Bristow J."/>
            <person name="Eisen J.A."/>
            <person name="Markowitz V."/>
            <person name="Hugenholtz P."/>
            <person name="Kyrpides N.C."/>
            <person name="Klenk H.P."/>
            <person name="Han C."/>
        </authorList>
    </citation>
    <scope>NUCLEOTIDE SEQUENCE [LARGE SCALE GENOMIC DNA]</scope>
    <source>
        <strain evidence="3">ATCC 49208 / DSM 771 / VKM B-1644</strain>
    </source>
</reference>
<feature type="domain" description="Metallo-beta-lactamase" evidence="1">
    <location>
        <begin position="27"/>
        <end position="209"/>
    </location>
</feature>
<dbReference type="SUPFAM" id="SSF56281">
    <property type="entry name" value="Metallo-hydrolase/oxidoreductase"/>
    <property type="match status" value="1"/>
</dbReference>
<dbReference type="PANTHER" id="PTHR42951">
    <property type="entry name" value="METALLO-BETA-LACTAMASE DOMAIN-CONTAINING"/>
    <property type="match status" value="1"/>
</dbReference>
<dbReference type="Gene3D" id="3.60.15.10">
    <property type="entry name" value="Ribonuclease Z/Hydroxyacylglutathione hydrolase-like"/>
    <property type="match status" value="1"/>
</dbReference>
<dbReference type="OrthoDB" id="9815874at2"/>